<dbReference type="HOGENOM" id="CLU_026503_0_0_9"/>
<dbReference type="RefSeq" id="WP_009529145.1">
    <property type="nucleotide sequence ID" value="NZ_JH414603.1"/>
</dbReference>
<evidence type="ECO:0000259" key="1">
    <source>
        <dbReference type="Pfam" id="PF01973"/>
    </source>
</evidence>
<accession>G9XAU2</accession>
<organism evidence="2 3">
    <name type="scientific">Peptoanaerobacter stomatis</name>
    <dbReference type="NCBI Taxonomy" id="796937"/>
    <lineage>
        <taxon>Bacteria</taxon>
        <taxon>Bacillati</taxon>
        <taxon>Bacillota</taxon>
        <taxon>Clostridia</taxon>
        <taxon>Peptostreptococcales</taxon>
        <taxon>Filifactoraceae</taxon>
        <taxon>Peptoanaerobacter</taxon>
    </lineage>
</organism>
<dbReference type="PATRIC" id="fig|796940.3.peg.388"/>
<evidence type="ECO:0000313" key="3">
    <source>
        <dbReference type="Proteomes" id="UP000003379"/>
    </source>
</evidence>
<dbReference type="Proteomes" id="UP000003379">
    <property type="component" value="Unassembled WGS sequence"/>
</dbReference>
<feature type="domain" description="6-hydroxymethylpterin diphosphokinase MptE-like" evidence="1">
    <location>
        <begin position="175"/>
        <end position="343"/>
    </location>
</feature>
<dbReference type="Pfam" id="PF01973">
    <property type="entry name" value="MptE-like"/>
    <property type="match status" value="1"/>
</dbReference>
<comment type="caution">
    <text evidence="2">The sequence shown here is derived from an EMBL/GenBank/DDBJ whole genome shotgun (WGS) entry which is preliminary data.</text>
</comment>
<gene>
    <name evidence="2" type="ORF">HMPREF9628_01109</name>
</gene>
<protein>
    <recommendedName>
        <fullName evidence="1">6-hydroxymethylpterin diphosphokinase MptE-like domain-containing protein</fullName>
    </recommendedName>
</protein>
<dbReference type="EMBL" id="AFZG01000013">
    <property type="protein sequence ID" value="EHL19936.1"/>
    <property type="molecule type" value="Genomic_DNA"/>
</dbReference>
<evidence type="ECO:0000313" key="2">
    <source>
        <dbReference type="EMBL" id="EHL19936.1"/>
    </source>
</evidence>
<sequence length="581" mass="66845">MCNKILLEESKINKLPIIAVQNENKVYIHSKYDPIKEAKAWVNDIYESEKNIYVIYGAGLLYHIKELLKILKYDAAVVVVEPDKDIYDFMINGDIIKDIVDDERFHFILVDDLKKQLRDKILHANLTNMKICVFGQYERLYPQTYIDMVIHIRDILTDQEFYINTKERFSVENANNILNNAVYIEHSCFLDYFADKFEGASCVVVSAGPSLEKNIDTLKGMENKVLIITGGRTLKPLLDKGIRPHFVVSVDAAYANFELFENVLDCDVPLVAPWVCNKEIIKKYKGEKIFSNSTEIDDLDMQFFGRKIYEIYANGTVSTMQIDFARWIGCKNIALIGQDLADTGGKTHADIASHGKDNREKYRKNIKVKGNVEEFVYTHEVFKHFIDILARYFEMTKDIINVTNCTEGGAYIQGTDVSTLEEFLDKNAVDDRNFEKEINDIIINNKRKGNSDKIYELFKEISLRTVDTINLSTDALKIIGRSISNKILSDEDIKKLRKIDKKIDKNEQYLEIANALSAKTFDNIEKAVVDTTKSDEEQLIDYLKIKRALYATINGTCRAFSVILKEAIDNLKEYRISNNKK</sequence>
<reference evidence="2 3" key="1">
    <citation type="submission" date="2011-08" db="EMBL/GenBank/DDBJ databases">
        <title>The Genome Sequence of Eubacteriaceae bacterium CM5.</title>
        <authorList>
            <consortium name="The Broad Institute Genome Sequencing Platform"/>
            <person name="Earl A."/>
            <person name="Ward D."/>
            <person name="Feldgarden M."/>
            <person name="Gevers D."/>
            <person name="Sizova M."/>
            <person name="Hazen A."/>
            <person name="Epstein S."/>
            <person name="Young S.K."/>
            <person name="Zeng Q."/>
            <person name="Gargeya S."/>
            <person name="Fitzgerald M."/>
            <person name="Haas B."/>
            <person name="Abouelleil A."/>
            <person name="Alvarado L."/>
            <person name="Arachchi H.M."/>
            <person name="Berlin A."/>
            <person name="Brown A."/>
            <person name="Chapman S.B."/>
            <person name="Chen Z."/>
            <person name="Dunbar C."/>
            <person name="Freedman E."/>
            <person name="Gearin G."/>
            <person name="Gellesch M."/>
            <person name="Goldberg J."/>
            <person name="Griggs A."/>
            <person name="Gujja S."/>
            <person name="Heiman D."/>
            <person name="Howarth C."/>
            <person name="Larson L."/>
            <person name="Lui A."/>
            <person name="MacDonald P.J.P."/>
            <person name="Montmayeur A."/>
            <person name="Murphy C."/>
            <person name="Neiman D."/>
            <person name="Pearson M."/>
            <person name="Priest M."/>
            <person name="Roberts A."/>
            <person name="Saif S."/>
            <person name="Shea T."/>
            <person name="Shenoy N."/>
            <person name="Sisk P."/>
            <person name="Stolte C."/>
            <person name="Sykes S."/>
            <person name="Wortman J."/>
            <person name="Nusbaum C."/>
            <person name="Birren B."/>
        </authorList>
    </citation>
    <scope>NUCLEOTIDE SEQUENCE [LARGE SCALE GENOMIC DNA]</scope>
    <source>
        <strain evidence="2 3">CM5</strain>
    </source>
</reference>
<proteinExistence type="predicted"/>
<dbReference type="AlphaFoldDB" id="G9XAU2"/>
<dbReference type="PANTHER" id="PTHR41786">
    <property type="entry name" value="MOTILITY ACCESSORY FACTOR MAF"/>
    <property type="match status" value="1"/>
</dbReference>
<dbReference type="InterPro" id="IPR002826">
    <property type="entry name" value="MptE-like"/>
</dbReference>
<name>G9XAU2_9FIRM</name>
<dbReference type="PANTHER" id="PTHR41786:SF1">
    <property type="entry name" value="6-HYDROXYMETHYLPTERIN DIPHOSPHOKINASE MPTE-LIKE DOMAIN-CONTAINING PROTEIN"/>
    <property type="match status" value="1"/>
</dbReference>